<accession>A0ABY7QHF6</accession>
<name>A0ABY7QHF6_9ACTN</name>
<evidence type="ECO:0000256" key="1">
    <source>
        <dbReference type="SAM" id="MobiDB-lite"/>
    </source>
</evidence>
<feature type="compositionally biased region" description="Basic and acidic residues" evidence="1">
    <location>
        <begin position="480"/>
        <end position="501"/>
    </location>
</feature>
<sequence length="888" mass="94041">MPVVPGQRSAGSWEECPLPDAAETMFVSPAGQVDDVSLWEAPVEEPYDDEYGQDWPESDLAEVDRVWEAAAEEAGPVVPGRRSAAPVESAPGPSEPASGSRPVLAPLTLTEVMRSRLRSAVRALLAEPGLAGAPDPVRLAAVVLMSRTPKETGSVVIRKAELGRWLGLSAGRMKAVVRQLRASGAVSVETFKGDGDDDQALECRVSALLAAQGVAGHSLNLTKKEFAVLHGLVEALFAPGWAHRDGRVTEGGPLAGRTGRGAATDRLGALLLVLDANEHGRVRLCGGKVDTEIGRPAVTLARMLGCAPAGAVPVLARLAEAGLVERPRRGASGLLSRSRLMLPAVAAAHRAVPAEQAASVHREAARKTAPGSVSGLDVTTPPVGAPVTEQKPQVSDTKEAVEAEVSDLDDTTPIHTSHSPVADVVGEVAVDGGFSGEAAVGVTHRRPERAGAREEHARPASAAPAGAPLTVSGGAGGPLRGDKPNPHVITHHDHDQEHDQEQAVSARQSRRRAAVPQPPQDLVQVLAPVECLWARLDRAWLRRRIVAAVRAELDRIGAWTGSGNAHAALADRLTFRLRDQDGSALITDPLGWLLAKGLPQRRECAHLACDDGIRLDTGTACTICEQRITDRRSTRQALVREAVAQLPDATTDAERRSVIDQQLHRHAMLRAEQQVAARQRAEQQRAEATTRRAVREAQAKAAEAARQALPCEDCGTENAAGLCAGCWNVRATRTAIRECVDLALAGSADLADREDVNALVAHVRGELRAEMLRNRPVGTDLSGIRASDLLTAQNAAAEYRASALVLLARSPLADAEAEMAHDAAMRSAHRHPTRHAARAAANEAVEQARRNTALHLLVQRLEAVQALRARADQIRAAAAAPAREAVNA</sequence>
<evidence type="ECO:0000313" key="2">
    <source>
        <dbReference type="EMBL" id="WBP91972.1"/>
    </source>
</evidence>
<gene>
    <name evidence="2" type="ORF">O1G21_39975</name>
</gene>
<geneLocation type="plasmid" evidence="2 3">
    <name>punmamed2</name>
</geneLocation>
<organism evidence="2 3">
    <name type="scientific">Kitasatospora cathayae</name>
    <dbReference type="NCBI Taxonomy" id="3004092"/>
    <lineage>
        <taxon>Bacteria</taxon>
        <taxon>Bacillati</taxon>
        <taxon>Actinomycetota</taxon>
        <taxon>Actinomycetes</taxon>
        <taxon>Kitasatosporales</taxon>
        <taxon>Streptomycetaceae</taxon>
        <taxon>Kitasatospora</taxon>
    </lineage>
</organism>
<dbReference type="Proteomes" id="UP001212821">
    <property type="component" value="Plasmid punmamed2"/>
</dbReference>
<feature type="compositionally biased region" description="Low complexity" evidence="1">
    <location>
        <begin position="459"/>
        <end position="468"/>
    </location>
</feature>
<reference evidence="2 3" key="1">
    <citation type="submission" date="2022-12" db="EMBL/GenBank/DDBJ databases">
        <title>HUAS 3-15.</title>
        <authorList>
            <person name="Mo P."/>
        </authorList>
    </citation>
    <scope>NUCLEOTIDE SEQUENCE [LARGE SCALE GENOMIC DNA]</scope>
    <source>
        <strain evidence="2 3">HUAS 3-15</strain>
        <plasmid evidence="2 3">punmamed2</plasmid>
    </source>
</reference>
<feature type="compositionally biased region" description="Basic and acidic residues" evidence="1">
    <location>
        <begin position="448"/>
        <end position="458"/>
    </location>
</feature>
<feature type="region of interest" description="Disordered" evidence="1">
    <location>
        <begin position="71"/>
        <end position="102"/>
    </location>
</feature>
<keyword evidence="2" id="KW-0614">Plasmid</keyword>
<feature type="compositionally biased region" description="Low complexity" evidence="1">
    <location>
        <begin position="83"/>
        <end position="100"/>
    </location>
</feature>
<feature type="region of interest" description="Disordered" evidence="1">
    <location>
        <begin position="446"/>
        <end position="516"/>
    </location>
</feature>
<dbReference type="RefSeq" id="WP_270151607.1">
    <property type="nucleotide sequence ID" value="NZ_CP115451.1"/>
</dbReference>
<protein>
    <submittedName>
        <fullName evidence="2">Uncharacterized protein</fullName>
    </submittedName>
</protein>
<feature type="region of interest" description="Disordered" evidence="1">
    <location>
        <begin position="357"/>
        <end position="397"/>
    </location>
</feature>
<proteinExistence type="predicted"/>
<keyword evidence="3" id="KW-1185">Reference proteome</keyword>
<evidence type="ECO:0000313" key="3">
    <source>
        <dbReference type="Proteomes" id="UP001212821"/>
    </source>
</evidence>
<dbReference type="EMBL" id="CP115451">
    <property type="protein sequence ID" value="WBP91972.1"/>
    <property type="molecule type" value="Genomic_DNA"/>
</dbReference>